<dbReference type="EMBL" id="JABBGH010000003">
    <property type="protein sequence ID" value="NML67615.1"/>
    <property type="molecule type" value="Genomic_DNA"/>
</dbReference>
<dbReference type="RefSeq" id="WP_169533268.1">
    <property type="nucleotide sequence ID" value="NZ_JABBGH010000003.1"/>
</dbReference>
<reference evidence="1 2" key="1">
    <citation type="submission" date="2020-04" db="EMBL/GenBank/DDBJ databases">
        <title>Hymenobacter polaris sp. nov., isolated from Arctic soil.</title>
        <authorList>
            <person name="Dahal R.H."/>
        </authorList>
    </citation>
    <scope>NUCLEOTIDE SEQUENCE [LARGE SCALE GENOMIC DNA]</scope>
    <source>
        <strain evidence="1 2">RP-2-7</strain>
    </source>
</reference>
<dbReference type="Proteomes" id="UP000559626">
    <property type="component" value="Unassembled WGS sequence"/>
</dbReference>
<dbReference type="AlphaFoldDB" id="A0A7Y0AHW7"/>
<protein>
    <submittedName>
        <fullName evidence="1">Uncharacterized protein</fullName>
    </submittedName>
</protein>
<organism evidence="1 2">
    <name type="scientific">Hymenobacter polaris</name>
    <dbReference type="NCBI Taxonomy" id="2682546"/>
    <lineage>
        <taxon>Bacteria</taxon>
        <taxon>Pseudomonadati</taxon>
        <taxon>Bacteroidota</taxon>
        <taxon>Cytophagia</taxon>
        <taxon>Cytophagales</taxon>
        <taxon>Hymenobacteraceae</taxon>
        <taxon>Hymenobacter</taxon>
    </lineage>
</organism>
<comment type="caution">
    <text evidence="1">The sequence shown here is derived from an EMBL/GenBank/DDBJ whole genome shotgun (WGS) entry which is preliminary data.</text>
</comment>
<name>A0A7Y0AHW7_9BACT</name>
<evidence type="ECO:0000313" key="1">
    <source>
        <dbReference type="EMBL" id="NML67615.1"/>
    </source>
</evidence>
<evidence type="ECO:0000313" key="2">
    <source>
        <dbReference type="Proteomes" id="UP000559626"/>
    </source>
</evidence>
<keyword evidence="2" id="KW-1185">Reference proteome</keyword>
<gene>
    <name evidence="1" type="ORF">HHL22_20635</name>
</gene>
<accession>A0A7Y0AHW7</accession>
<proteinExistence type="predicted"/>
<sequence>MANCVRPDAIASISKVACAVHFYQMCALLLQRAQDTPSFANEAAMKTLAAWSALLTADDGTKIVKTPEFAGFQIPGSEPQYAEQNTNNSIDGLGYFTGFNSVQAKGQFIGLPSDIRTQLATYQEESAAGLDPGMTAYILLNDGRIVYQKDPTSSAIGGIPFTNFYMASLKLDGFKANNTNDFGLSLPGDWDKNLQVLTPSFNARLKLAA</sequence>